<dbReference type="Proteomes" id="UP000094065">
    <property type="component" value="Unassembled WGS sequence"/>
</dbReference>
<dbReference type="OrthoDB" id="414075at2759"/>
<evidence type="ECO:0000256" key="2">
    <source>
        <dbReference type="ARBA" id="ARBA00009070"/>
    </source>
</evidence>
<comment type="caution">
    <text evidence="9">The sequence shown here is derived from an EMBL/GenBank/DDBJ whole genome shotgun (WGS) entry which is preliminary data.</text>
</comment>
<gene>
    <name evidence="9" type="ORF">L202_00090</name>
</gene>
<dbReference type="GeneID" id="30151399"/>
<dbReference type="PANTHER" id="PTHR13124">
    <property type="entry name" value="39S RIBOSOMAL PROTEIN L46, MITOCHONDRIAL PRECURSOR-RELATED"/>
    <property type="match status" value="1"/>
</dbReference>
<organism evidence="9 10">
    <name type="scientific">Cryptococcus amylolentus CBS 6039</name>
    <dbReference type="NCBI Taxonomy" id="1295533"/>
    <lineage>
        <taxon>Eukaryota</taxon>
        <taxon>Fungi</taxon>
        <taxon>Dikarya</taxon>
        <taxon>Basidiomycota</taxon>
        <taxon>Agaricomycotina</taxon>
        <taxon>Tremellomycetes</taxon>
        <taxon>Tremellales</taxon>
        <taxon>Cryptococcaceae</taxon>
        <taxon>Cryptococcus</taxon>
    </lineage>
</organism>
<dbReference type="InterPro" id="IPR040008">
    <property type="entry name" value="Ribosomal_mL46"/>
</dbReference>
<keyword evidence="3" id="KW-0809">Transit peptide</keyword>
<dbReference type="AlphaFoldDB" id="A0A1E3I6D2"/>
<dbReference type="Gene3D" id="3.90.79.10">
    <property type="entry name" value="Nucleoside Triphosphate Pyrophosphohydrolase"/>
    <property type="match status" value="1"/>
</dbReference>
<dbReference type="Pfam" id="PF11788">
    <property type="entry name" value="MRP-L46"/>
    <property type="match status" value="1"/>
</dbReference>
<name>A0A1E3I6D2_9TREE</name>
<evidence type="ECO:0000259" key="8">
    <source>
        <dbReference type="Pfam" id="PF11788"/>
    </source>
</evidence>
<evidence type="ECO:0000256" key="1">
    <source>
        <dbReference type="ARBA" id="ARBA00004173"/>
    </source>
</evidence>
<dbReference type="InterPro" id="IPR033650">
    <property type="entry name" value="Ribosomal_mL46_NUDIX"/>
</dbReference>
<proteinExistence type="inferred from homology"/>
<dbReference type="EMBL" id="AWGJ01000001">
    <property type="protein sequence ID" value="ODN84068.1"/>
    <property type="molecule type" value="Genomic_DNA"/>
</dbReference>
<dbReference type="RefSeq" id="XP_018997871.1">
    <property type="nucleotide sequence ID" value="XM_019133166.1"/>
</dbReference>
<keyword evidence="4" id="KW-0689">Ribosomal protein</keyword>
<dbReference type="InterPro" id="IPR021757">
    <property type="entry name" value="Ribosomal_mL46_N"/>
</dbReference>
<evidence type="ECO:0000313" key="10">
    <source>
        <dbReference type="Proteomes" id="UP000094065"/>
    </source>
</evidence>
<dbReference type="GO" id="GO:0005762">
    <property type="term" value="C:mitochondrial large ribosomal subunit"/>
    <property type="evidence" value="ECO:0007669"/>
    <property type="project" value="TreeGrafter"/>
</dbReference>
<comment type="subcellular location">
    <subcellularLocation>
        <location evidence="1">Mitochondrion</location>
    </subcellularLocation>
</comment>
<dbReference type="GO" id="GO:0003735">
    <property type="term" value="F:structural constituent of ribosome"/>
    <property type="evidence" value="ECO:0007669"/>
    <property type="project" value="InterPro"/>
</dbReference>
<keyword evidence="5" id="KW-0496">Mitochondrion</keyword>
<keyword evidence="6" id="KW-0687">Ribonucleoprotein</keyword>
<keyword evidence="10" id="KW-1185">Reference proteome</keyword>
<evidence type="ECO:0000256" key="7">
    <source>
        <dbReference type="ARBA" id="ARBA00035190"/>
    </source>
</evidence>
<evidence type="ECO:0000256" key="6">
    <source>
        <dbReference type="ARBA" id="ARBA00023274"/>
    </source>
</evidence>
<protein>
    <recommendedName>
        <fullName evidence="7">Large ribosomal subunit protein mL46</fullName>
    </recommendedName>
</protein>
<dbReference type="CDD" id="cd04661">
    <property type="entry name" value="NUDIX_MRP_L46"/>
    <property type="match status" value="1"/>
</dbReference>
<evidence type="ECO:0000256" key="5">
    <source>
        <dbReference type="ARBA" id="ARBA00023128"/>
    </source>
</evidence>
<evidence type="ECO:0000256" key="4">
    <source>
        <dbReference type="ARBA" id="ARBA00022980"/>
    </source>
</evidence>
<accession>A0A1E3I6D2</accession>
<evidence type="ECO:0000313" key="9">
    <source>
        <dbReference type="EMBL" id="ODN84068.1"/>
    </source>
</evidence>
<dbReference type="PANTHER" id="PTHR13124:SF12">
    <property type="entry name" value="LARGE RIBOSOMAL SUBUNIT PROTEIN ML46"/>
    <property type="match status" value="1"/>
</dbReference>
<sequence length="267" mass="29556">MSFAARPLARTATGSLRTQVRFSSSTPPPLQANLLLSRSPLLTPTPTSLETSYYAHSRSIAHALSNPLPTDFYFKTGSLPLKRHLVREHQYETEIYGEKLAGKAPDVGEIPAETDYEEIARNHWEQADAQRGDKSLERKPEEEVFCVVKNKEGGKWTFPGVEAGRLEPLHEAVERGITGVEGSLGGQGMDSWLVTRKPVGLVKDGESRTFFLRGHILAGEPTLSPSSPYTAHAWLTAEEVEERLKKQGDDKIWESVKGMFGVSKEQA</sequence>
<comment type="similarity">
    <text evidence="2">Belongs to the mitochondrion-specific ribosomal protein mL46 family.</text>
</comment>
<reference evidence="9 10" key="1">
    <citation type="submission" date="2016-06" db="EMBL/GenBank/DDBJ databases">
        <title>Evolution of pathogenesis and genome organization in the Tremellales.</title>
        <authorList>
            <person name="Cuomo C."/>
            <person name="Litvintseva A."/>
            <person name="Heitman J."/>
            <person name="Chen Y."/>
            <person name="Sun S."/>
            <person name="Springer D."/>
            <person name="Dromer F."/>
            <person name="Young S."/>
            <person name="Zeng Q."/>
            <person name="Chapman S."/>
            <person name="Gujja S."/>
            <person name="Saif S."/>
            <person name="Birren B."/>
        </authorList>
    </citation>
    <scope>NUCLEOTIDE SEQUENCE [LARGE SCALE GENOMIC DNA]</scope>
    <source>
        <strain evidence="9 10">CBS 6039</strain>
    </source>
</reference>
<dbReference type="STRING" id="1295533.A0A1E3I6D2"/>
<feature type="domain" description="Large ribosomal subunit protein mL46 N-terminal" evidence="8">
    <location>
        <begin position="31"/>
        <end position="133"/>
    </location>
</feature>
<evidence type="ECO:0000256" key="3">
    <source>
        <dbReference type="ARBA" id="ARBA00022946"/>
    </source>
</evidence>